<proteinExistence type="predicted"/>
<comment type="caution">
    <text evidence="2">The sequence shown here is derived from an EMBL/GenBank/DDBJ whole genome shotgun (WGS) entry which is preliminary data.</text>
</comment>
<organism evidence="2 3">
    <name type="scientific">Actinomadura rugatobispora</name>
    <dbReference type="NCBI Taxonomy" id="1994"/>
    <lineage>
        <taxon>Bacteria</taxon>
        <taxon>Bacillati</taxon>
        <taxon>Actinomycetota</taxon>
        <taxon>Actinomycetes</taxon>
        <taxon>Streptosporangiales</taxon>
        <taxon>Thermomonosporaceae</taxon>
        <taxon>Actinomadura</taxon>
    </lineage>
</organism>
<dbReference type="Gene3D" id="3.90.1200.10">
    <property type="match status" value="1"/>
</dbReference>
<name>A0ABW0ZW30_9ACTN</name>
<keyword evidence="3" id="KW-1185">Reference proteome</keyword>
<dbReference type="SUPFAM" id="SSF56112">
    <property type="entry name" value="Protein kinase-like (PK-like)"/>
    <property type="match status" value="1"/>
</dbReference>
<dbReference type="EMBL" id="JBHSON010000015">
    <property type="protein sequence ID" value="MFC5746568.1"/>
    <property type="molecule type" value="Genomic_DNA"/>
</dbReference>
<protein>
    <submittedName>
        <fullName evidence="2">Phosphotransferase family protein</fullName>
    </submittedName>
</protein>
<dbReference type="Proteomes" id="UP001596074">
    <property type="component" value="Unassembled WGS sequence"/>
</dbReference>
<reference evidence="3" key="1">
    <citation type="journal article" date="2019" name="Int. J. Syst. Evol. Microbiol.">
        <title>The Global Catalogue of Microorganisms (GCM) 10K type strain sequencing project: providing services to taxonomists for standard genome sequencing and annotation.</title>
        <authorList>
            <consortium name="The Broad Institute Genomics Platform"/>
            <consortium name="The Broad Institute Genome Sequencing Center for Infectious Disease"/>
            <person name="Wu L."/>
            <person name="Ma J."/>
        </authorList>
    </citation>
    <scope>NUCLEOTIDE SEQUENCE [LARGE SCALE GENOMIC DNA]</scope>
    <source>
        <strain evidence="3">KCTC 42087</strain>
    </source>
</reference>
<dbReference type="InterPro" id="IPR011009">
    <property type="entry name" value="Kinase-like_dom_sf"/>
</dbReference>
<dbReference type="PANTHER" id="PTHR21310:SF40">
    <property type="entry name" value="AMINOGLYCOSIDE PHOSPHOTRANSFERASE DOMAIN-CONTAINING PROTEIN-RELATED"/>
    <property type="match status" value="1"/>
</dbReference>
<accession>A0ABW0ZW30</accession>
<dbReference type="PANTHER" id="PTHR21310">
    <property type="entry name" value="AMINOGLYCOSIDE PHOSPHOTRANSFERASE-RELATED-RELATED"/>
    <property type="match status" value="1"/>
</dbReference>
<dbReference type="InterPro" id="IPR041726">
    <property type="entry name" value="ACAD10_11_N"/>
</dbReference>
<gene>
    <name evidence="2" type="ORF">ACFPZN_13170</name>
</gene>
<dbReference type="InterPro" id="IPR051678">
    <property type="entry name" value="AGP_Transferase"/>
</dbReference>
<dbReference type="Pfam" id="PF01636">
    <property type="entry name" value="APH"/>
    <property type="match status" value="1"/>
</dbReference>
<evidence type="ECO:0000313" key="2">
    <source>
        <dbReference type="EMBL" id="MFC5746568.1"/>
    </source>
</evidence>
<dbReference type="CDD" id="cd05154">
    <property type="entry name" value="ACAD10_11_N-like"/>
    <property type="match status" value="1"/>
</dbReference>
<evidence type="ECO:0000313" key="3">
    <source>
        <dbReference type="Proteomes" id="UP001596074"/>
    </source>
</evidence>
<feature type="domain" description="Aminoglycoside phosphotransferase" evidence="1">
    <location>
        <begin position="34"/>
        <end position="259"/>
    </location>
</feature>
<sequence length="343" mass="36625">MAAPGPRVGSPEWSRRLAAWMSRQGCAGSTPTGLRRIDGGTQNLLIRFLFGESEYVLRQPPRPVAGGPGMIGREARVLGALARTEVPHARLVGAETESRVLGGPFLVTAFVAGFNAVAELPGPVRDSPAAQRGIALAAGEAVAGLAMVDPAAVGLSDLGRSADWAQRQVARWTRTLDGYRGIGGYRADSLAAASAVHARLTRRYPREQRFGLLHGDLHFGNMLVAADGRRIAAIVDWELATLGDVRLDLAHLVVSWPGTLTSWPPAAGWTCTDSTDAVDRYAELAPQGLEDFPWFRCLAAYRMAVLLEGSLARSLEGTGDPRTGRRLHAIAEELLDRALDAAP</sequence>
<dbReference type="RefSeq" id="WP_378282189.1">
    <property type="nucleotide sequence ID" value="NZ_JBHSON010000015.1"/>
</dbReference>
<dbReference type="Gene3D" id="3.30.200.20">
    <property type="entry name" value="Phosphorylase Kinase, domain 1"/>
    <property type="match status" value="1"/>
</dbReference>
<dbReference type="InterPro" id="IPR002575">
    <property type="entry name" value="Aminoglycoside_PTrfase"/>
</dbReference>
<evidence type="ECO:0000259" key="1">
    <source>
        <dbReference type="Pfam" id="PF01636"/>
    </source>
</evidence>